<keyword evidence="3" id="KW-1185">Reference proteome</keyword>
<feature type="chain" id="PRO_5046387200" evidence="1">
    <location>
        <begin position="19"/>
        <end position="227"/>
    </location>
</feature>
<accession>A0ABS8GAG7</accession>
<dbReference type="InterPro" id="IPR036777">
    <property type="entry name" value="Channel_Tsx-like_sf"/>
</dbReference>
<gene>
    <name evidence="2" type="ORF">LJ739_14980</name>
</gene>
<proteinExistence type="predicted"/>
<evidence type="ECO:0000256" key="1">
    <source>
        <dbReference type="SAM" id="SignalP"/>
    </source>
</evidence>
<organism evidence="2 3">
    <name type="scientific">Fluctibacter halophilus</name>
    <dbReference type="NCBI Taxonomy" id="226011"/>
    <lineage>
        <taxon>Bacteria</taxon>
        <taxon>Pseudomonadati</taxon>
        <taxon>Pseudomonadota</taxon>
        <taxon>Gammaproteobacteria</taxon>
        <taxon>Alteromonadales</taxon>
        <taxon>Alteromonadaceae</taxon>
        <taxon>Fluctibacter</taxon>
    </lineage>
</organism>
<reference evidence="2 3" key="1">
    <citation type="submission" date="2021-10" db="EMBL/GenBank/DDBJ databases">
        <title>Draft genome of Aestuariibacter halophilus JC2043.</title>
        <authorList>
            <person name="Emsley S.A."/>
            <person name="Pfannmuller K.M."/>
            <person name="Ushijima B."/>
            <person name="Saw J.H."/>
            <person name="Videau P."/>
        </authorList>
    </citation>
    <scope>NUCLEOTIDE SEQUENCE [LARGE SCALE GENOMIC DNA]</scope>
    <source>
        <strain evidence="2 3">JC2043</strain>
    </source>
</reference>
<dbReference type="RefSeq" id="WP_229161810.1">
    <property type="nucleotide sequence ID" value="NZ_JAJEWP010000005.1"/>
</dbReference>
<dbReference type="Gene3D" id="2.40.230.20">
    <property type="entry name" value="Nucleoside-specific channel-forming protein, Tsx-like"/>
    <property type="match status" value="1"/>
</dbReference>
<evidence type="ECO:0000313" key="2">
    <source>
        <dbReference type="EMBL" id="MCC2617555.1"/>
    </source>
</evidence>
<dbReference type="Proteomes" id="UP001520878">
    <property type="component" value="Unassembled WGS sequence"/>
</dbReference>
<comment type="caution">
    <text evidence="2">The sequence shown here is derived from an EMBL/GenBank/DDBJ whole genome shotgun (WGS) entry which is preliminary data.</text>
</comment>
<name>A0ABS8GAG7_9ALTE</name>
<feature type="signal peptide" evidence="1">
    <location>
        <begin position="1"/>
        <end position="18"/>
    </location>
</feature>
<sequence>MKKVVLWWLAMLPVSALANVQWSNYSLTYLRGEHYAVGDPARQVVTFEYTAAADWGGVFLFIDRIHPDSGDASTYGELTPRFLIAKDALPVPVYIATTIEKGHGFTHLLYGLGVDVPLPGFRYAQLNLYRRINDDKDDNWQLTPVWGVPFSVGESQWLFSGFVDWVSGTRTNASGYHFNAQIGVDVGSYVGLDSTLRVGIEYAHWKNKFGIQGVTENNANLMLKWYF</sequence>
<dbReference type="EMBL" id="JAJEWP010000005">
    <property type="protein sequence ID" value="MCC2617555.1"/>
    <property type="molecule type" value="Genomic_DNA"/>
</dbReference>
<dbReference type="SUPFAM" id="SSF111364">
    <property type="entry name" value="Tsx-like channel"/>
    <property type="match status" value="1"/>
</dbReference>
<evidence type="ECO:0000313" key="3">
    <source>
        <dbReference type="Proteomes" id="UP001520878"/>
    </source>
</evidence>
<protein>
    <submittedName>
        <fullName evidence="2">DUF5020 family protein</fullName>
    </submittedName>
</protein>
<keyword evidence="1" id="KW-0732">Signal</keyword>
<dbReference type="Pfam" id="PF16412">
    <property type="entry name" value="DUF5020"/>
    <property type="match status" value="1"/>
</dbReference>